<dbReference type="GO" id="GO:0005886">
    <property type="term" value="C:plasma membrane"/>
    <property type="evidence" value="ECO:0007669"/>
    <property type="project" value="UniProtKB-SubCell"/>
</dbReference>
<dbReference type="KEGG" id="gai:IMCC3135_33905"/>
<comment type="subcellular location">
    <subcellularLocation>
        <location evidence="1 7">Cell inner membrane</location>
        <topology evidence="1 7">Multi-pass membrane protein</topology>
    </subcellularLocation>
</comment>
<evidence type="ECO:0000259" key="8">
    <source>
        <dbReference type="Pfam" id="PF06808"/>
    </source>
</evidence>
<feature type="transmembrane region" description="Helical" evidence="7">
    <location>
        <begin position="92"/>
        <end position="117"/>
    </location>
</feature>
<keyword evidence="2" id="KW-1003">Cell membrane</keyword>
<sequence>MTASLIGFAVLMVLILLRMPIAFAMGLIGFVGFALQTSWSASLSMVGQMAFDGGLSYTLSIIPLFIFMGNLITRSGLSHKLYDAAYSFVGHWRGGLAIATIGACGGFSAVCGSSLATAATMSKVAMPPMRRFGYADSLATGAIAAGGTLGILIPPSVILVIFGIMTETNIGALFMAGVIPGLLGVIGYAIAINVMTRIWPDLGPRGERSTWAQRGKAVLGVWEVLLLFLIIIGGIYGGIFTPTEAAGIGAGVAFIIAIAKRSLTIKTLFESLLDCVRTTAMIFAVLIGALIFTNFINLAGLPDELGWLIEDLELNAFVVLAAMLVIYIILGCVLESLSMILLTVPVFYPIIMNLDFGMGPDVVLIWFAIIVVVVTEISLITPPVGLNVYVLRGVLSDVKLSTIFRGVTPFVIADVVRLAVLVMIPALSLWLPSVMK</sequence>
<comment type="subunit">
    <text evidence="7">The complex comprises the extracytoplasmic solute receptor protein and the two transmembrane proteins.</text>
</comment>
<feature type="transmembrane region" description="Helical" evidence="7">
    <location>
        <begin position="138"/>
        <end position="164"/>
    </location>
</feature>
<feature type="transmembrane region" description="Helical" evidence="7">
    <location>
        <begin position="245"/>
        <end position="263"/>
    </location>
</feature>
<feature type="transmembrane region" description="Helical" evidence="7">
    <location>
        <begin position="410"/>
        <end position="431"/>
    </location>
</feature>
<reference evidence="9 10" key="1">
    <citation type="submission" date="2016-12" db="EMBL/GenBank/DDBJ databases">
        <authorList>
            <person name="Song W.-J."/>
            <person name="Kurnit D.M."/>
        </authorList>
    </citation>
    <scope>NUCLEOTIDE SEQUENCE [LARGE SCALE GENOMIC DNA]</scope>
    <source>
        <strain evidence="9 10">IMCC3135</strain>
    </source>
</reference>
<feature type="transmembrane region" description="Helical" evidence="7">
    <location>
        <begin position="217"/>
        <end position="239"/>
    </location>
</feature>
<keyword evidence="10" id="KW-1185">Reference proteome</keyword>
<dbReference type="InterPro" id="IPR010656">
    <property type="entry name" value="DctM"/>
</dbReference>
<evidence type="ECO:0000256" key="2">
    <source>
        <dbReference type="ARBA" id="ARBA00022475"/>
    </source>
</evidence>
<keyword evidence="6 7" id="KW-0472">Membrane</keyword>
<dbReference type="Proteomes" id="UP000250079">
    <property type="component" value="Chromosome"/>
</dbReference>
<dbReference type="PIRSF" id="PIRSF006066">
    <property type="entry name" value="HI0050"/>
    <property type="match status" value="1"/>
</dbReference>
<gene>
    <name evidence="9" type="primary">dctM_38</name>
    <name evidence="9" type="ORF">IMCC3135_33905</name>
</gene>
<evidence type="ECO:0000256" key="5">
    <source>
        <dbReference type="ARBA" id="ARBA00022989"/>
    </source>
</evidence>
<dbReference type="RefSeq" id="WP_088921543.1">
    <property type="nucleotide sequence ID" value="NZ_CP018632.1"/>
</dbReference>
<feature type="domain" description="TRAP C4-dicarboxylate transport system permease DctM subunit" evidence="8">
    <location>
        <begin position="8"/>
        <end position="427"/>
    </location>
</feature>
<keyword evidence="4 7" id="KW-0812">Transmembrane</keyword>
<dbReference type="AlphaFoldDB" id="A0A2Z2P2H0"/>
<dbReference type="EMBL" id="CP018632">
    <property type="protein sequence ID" value="ASJ76821.1"/>
    <property type="molecule type" value="Genomic_DNA"/>
</dbReference>
<evidence type="ECO:0000256" key="6">
    <source>
        <dbReference type="ARBA" id="ARBA00023136"/>
    </source>
</evidence>
<feature type="transmembrane region" description="Helical" evidence="7">
    <location>
        <begin position="54"/>
        <end position="72"/>
    </location>
</feature>
<evidence type="ECO:0000256" key="1">
    <source>
        <dbReference type="ARBA" id="ARBA00004429"/>
    </source>
</evidence>
<feature type="transmembrane region" description="Helical" evidence="7">
    <location>
        <begin position="316"/>
        <end position="342"/>
    </location>
</feature>
<evidence type="ECO:0000256" key="3">
    <source>
        <dbReference type="ARBA" id="ARBA00022519"/>
    </source>
</evidence>
<keyword evidence="5 7" id="KW-1133">Transmembrane helix</keyword>
<accession>A0A2Z2P2H0</accession>
<evidence type="ECO:0000256" key="4">
    <source>
        <dbReference type="ARBA" id="ARBA00022692"/>
    </source>
</evidence>
<name>A0A2Z2P2H0_9GAMM</name>
<evidence type="ECO:0000256" key="7">
    <source>
        <dbReference type="RuleBase" id="RU369079"/>
    </source>
</evidence>
<dbReference type="GO" id="GO:0022857">
    <property type="term" value="F:transmembrane transporter activity"/>
    <property type="evidence" value="ECO:0007669"/>
    <property type="project" value="UniProtKB-UniRule"/>
</dbReference>
<organism evidence="9 10">
    <name type="scientific">Granulosicoccus antarcticus IMCC3135</name>
    <dbReference type="NCBI Taxonomy" id="1192854"/>
    <lineage>
        <taxon>Bacteria</taxon>
        <taxon>Pseudomonadati</taxon>
        <taxon>Pseudomonadota</taxon>
        <taxon>Gammaproteobacteria</taxon>
        <taxon>Chromatiales</taxon>
        <taxon>Granulosicoccaceae</taxon>
        <taxon>Granulosicoccus</taxon>
    </lineage>
</organism>
<keyword evidence="3 7" id="KW-0997">Cell inner membrane</keyword>
<proteinExistence type="inferred from homology"/>
<comment type="similarity">
    <text evidence="7">Belongs to the TRAP transporter large permease family.</text>
</comment>
<dbReference type="NCBIfam" id="TIGR00786">
    <property type="entry name" value="dctM"/>
    <property type="match status" value="1"/>
</dbReference>
<comment type="function">
    <text evidence="7">Part of the tripartite ATP-independent periplasmic (TRAP) transport system.</text>
</comment>
<protein>
    <recommendedName>
        <fullName evidence="7">TRAP transporter large permease protein</fullName>
    </recommendedName>
</protein>
<dbReference type="PANTHER" id="PTHR33362:SF5">
    <property type="entry name" value="C4-DICARBOXYLATE TRAP TRANSPORTER LARGE PERMEASE PROTEIN DCTM"/>
    <property type="match status" value="1"/>
</dbReference>
<feature type="transmembrane region" description="Helical" evidence="7">
    <location>
        <begin position="275"/>
        <end position="296"/>
    </location>
</feature>
<feature type="transmembrane region" description="Helical" evidence="7">
    <location>
        <begin position="363"/>
        <end position="390"/>
    </location>
</feature>
<dbReference type="PANTHER" id="PTHR33362">
    <property type="entry name" value="SIALIC ACID TRAP TRANSPORTER PERMEASE PROTEIN SIAT-RELATED"/>
    <property type="match status" value="1"/>
</dbReference>
<evidence type="ECO:0000313" key="10">
    <source>
        <dbReference type="Proteomes" id="UP000250079"/>
    </source>
</evidence>
<feature type="transmembrane region" description="Helical" evidence="7">
    <location>
        <begin position="170"/>
        <end position="196"/>
    </location>
</feature>
<dbReference type="Pfam" id="PF06808">
    <property type="entry name" value="DctM"/>
    <property type="match status" value="1"/>
</dbReference>
<dbReference type="OrthoDB" id="9796052at2"/>
<dbReference type="InterPro" id="IPR004681">
    <property type="entry name" value="TRAP_DctM"/>
</dbReference>
<feature type="transmembrane region" description="Helical" evidence="7">
    <location>
        <begin position="6"/>
        <end position="33"/>
    </location>
</feature>
<evidence type="ECO:0000313" key="9">
    <source>
        <dbReference type="EMBL" id="ASJ76821.1"/>
    </source>
</evidence>
<keyword evidence="7" id="KW-0813">Transport</keyword>